<evidence type="ECO:0000313" key="5">
    <source>
        <dbReference type="Proteomes" id="UP000184330"/>
    </source>
</evidence>
<dbReference type="InterPro" id="IPR052128">
    <property type="entry name" value="Oxidoreductase_NAD-binding"/>
</dbReference>
<gene>
    <name evidence="4" type="ORF">PAC_18379</name>
</gene>
<reference evidence="4 5" key="1">
    <citation type="submission" date="2016-03" db="EMBL/GenBank/DDBJ databases">
        <authorList>
            <person name="Ploux O."/>
        </authorList>
    </citation>
    <scope>NUCLEOTIDE SEQUENCE [LARGE SCALE GENOMIC DNA]</scope>
    <source>
        <strain evidence="4 5">UAMH 11012</strain>
    </source>
</reference>
<dbReference type="CDD" id="cd00322">
    <property type="entry name" value="FNR_like"/>
    <property type="match status" value="1"/>
</dbReference>
<evidence type="ECO:0000259" key="3">
    <source>
        <dbReference type="PROSITE" id="PS51384"/>
    </source>
</evidence>
<dbReference type="Gene3D" id="3.40.50.80">
    <property type="entry name" value="Nucleotide-binding domain of ferredoxin-NADP reductase (FNR) module"/>
    <property type="match status" value="1"/>
</dbReference>
<sequence>MASTKASLSHLERTAAEPRDDGLHMVKITHIRPINETIRLFELQPLTDHIKFRPGQWLDVYCPGIPEAGGFTITSSAFYPQAPSPSNHRIELAIQKSPESPPVAYLWQPIPKIIDSELQIKVGGSFTWPPVSARVKSLKRVVFVAGGVGINPLMSMVRFLADKYRHERKTLGDIARVGFEVRFLYSTKELEKAVEILFLERLAEIFEMFGTEGKLELFLTGSKETSQEGDGSIEVAGHKVSARRRRITDNDLFEALGPVETRASTVCYICGVPGMTDDFVEKARKVEGMLEENVLFEKWW</sequence>
<dbReference type="InterPro" id="IPR039261">
    <property type="entry name" value="FNR_nucleotide-bd"/>
</dbReference>
<keyword evidence="1" id="KW-0560">Oxidoreductase</keyword>
<dbReference type="AlphaFoldDB" id="A0A1L7XTX9"/>
<dbReference type="InterPro" id="IPR017927">
    <property type="entry name" value="FAD-bd_FR_type"/>
</dbReference>
<evidence type="ECO:0000256" key="1">
    <source>
        <dbReference type="ARBA" id="ARBA00023002"/>
    </source>
</evidence>
<keyword evidence="5" id="KW-1185">Reference proteome</keyword>
<feature type="domain" description="FAD-binding FR-type" evidence="3">
    <location>
        <begin position="21"/>
        <end position="131"/>
    </location>
</feature>
<dbReference type="Gene3D" id="2.40.30.10">
    <property type="entry name" value="Translation factors"/>
    <property type="match status" value="1"/>
</dbReference>
<accession>A0A1L7XTX9</accession>
<organism evidence="4 5">
    <name type="scientific">Phialocephala subalpina</name>
    <dbReference type="NCBI Taxonomy" id="576137"/>
    <lineage>
        <taxon>Eukaryota</taxon>
        <taxon>Fungi</taxon>
        <taxon>Dikarya</taxon>
        <taxon>Ascomycota</taxon>
        <taxon>Pezizomycotina</taxon>
        <taxon>Leotiomycetes</taxon>
        <taxon>Helotiales</taxon>
        <taxon>Mollisiaceae</taxon>
        <taxon>Phialocephala</taxon>
        <taxon>Phialocephala fortinii species complex</taxon>
    </lineage>
</organism>
<evidence type="ECO:0000256" key="2">
    <source>
        <dbReference type="ARBA" id="ARBA00023027"/>
    </source>
</evidence>
<dbReference type="Proteomes" id="UP000184330">
    <property type="component" value="Unassembled WGS sequence"/>
</dbReference>
<dbReference type="PANTHER" id="PTHR46505">
    <property type="entry name" value="OXIDOREDUCTASE NAD-BINDING DOMAIN-CONTAINING PROTEIN 1"/>
    <property type="match status" value="1"/>
</dbReference>
<protein>
    <recommendedName>
        <fullName evidence="3">FAD-binding FR-type domain-containing protein</fullName>
    </recommendedName>
</protein>
<dbReference type="PROSITE" id="PS51384">
    <property type="entry name" value="FAD_FR"/>
    <property type="match status" value="1"/>
</dbReference>
<dbReference type="PANTHER" id="PTHR46505:SF1">
    <property type="entry name" value="OXIDOREDUCTASE NAD-BINDING DOMAIN-CONTAINING PROTEIN 1"/>
    <property type="match status" value="1"/>
</dbReference>
<dbReference type="SUPFAM" id="SSF52343">
    <property type="entry name" value="Ferredoxin reductase-like, C-terminal NADP-linked domain"/>
    <property type="match status" value="1"/>
</dbReference>
<dbReference type="GO" id="GO:0005739">
    <property type="term" value="C:mitochondrion"/>
    <property type="evidence" value="ECO:0007669"/>
    <property type="project" value="TreeGrafter"/>
</dbReference>
<dbReference type="STRING" id="576137.A0A1L7XTX9"/>
<dbReference type="GO" id="GO:0016491">
    <property type="term" value="F:oxidoreductase activity"/>
    <property type="evidence" value="ECO:0007669"/>
    <property type="project" value="UniProtKB-KW"/>
</dbReference>
<dbReference type="SUPFAM" id="SSF63380">
    <property type="entry name" value="Riboflavin synthase domain-like"/>
    <property type="match status" value="1"/>
</dbReference>
<proteinExistence type="predicted"/>
<dbReference type="InterPro" id="IPR017938">
    <property type="entry name" value="Riboflavin_synthase-like_b-brl"/>
</dbReference>
<dbReference type="EMBL" id="FJOG01000055">
    <property type="protein sequence ID" value="CZR68480.1"/>
    <property type="molecule type" value="Genomic_DNA"/>
</dbReference>
<keyword evidence="2" id="KW-0520">NAD</keyword>
<dbReference type="OrthoDB" id="436496at2759"/>
<evidence type="ECO:0000313" key="4">
    <source>
        <dbReference type="EMBL" id="CZR68480.1"/>
    </source>
</evidence>
<name>A0A1L7XTX9_9HELO</name>